<dbReference type="GO" id="GO:0005524">
    <property type="term" value="F:ATP binding"/>
    <property type="evidence" value="ECO:0007669"/>
    <property type="project" value="UniProtKB-KW"/>
</dbReference>
<dbReference type="GO" id="GO:0005975">
    <property type="term" value="P:carbohydrate metabolic process"/>
    <property type="evidence" value="ECO:0007669"/>
    <property type="project" value="InterPro"/>
</dbReference>
<evidence type="ECO:0000256" key="11">
    <source>
        <dbReference type="PIRSR" id="PIRSR004692-2"/>
    </source>
</evidence>
<dbReference type="InterPro" id="IPR050986">
    <property type="entry name" value="GutQ/KpsF_isomerases"/>
</dbReference>
<dbReference type="InterPro" id="IPR000644">
    <property type="entry name" value="CBS_dom"/>
</dbReference>
<dbReference type="EC" id="5.3.1.13" evidence="10"/>
<evidence type="ECO:0000256" key="12">
    <source>
        <dbReference type="PIRSR" id="PIRSR004692-3"/>
    </source>
</evidence>
<dbReference type="Proteomes" id="UP000001702">
    <property type="component" value="Chromosome"/>
</dbReference>
<dbReference type="SUPFAM" id="SSF53697">
    <property type="entry name" value="SIS domain"/>
    <property type="match status" value="1"/>
</dbReference>
<dbReference type="PROSITE" id="PS51464">
    <property type="entry name" value="SIS"/>
    <property type="match status" value="1"/>
</dbReference>
<evidence type="ECO:0000256" key="4">
    <source>
        <dbReference type="ARBA" id="ARBA00022737"/>
    </source>
</evidence>
<accession>D4GKH0</accession>
<dbReference type="CDD" id="cd04604">
    <property type="entry name" value="CBS_pair_SIS_assoc"/>
    <property type="match status" value="1"/>
</dbReference>
<dbReference type="InterPro" id="IPR035474">
    <property type="entry name" value="SIS_Kpsf"/>
</dbReference>
<dbReference type="Pfam" id="PF00571">
    <property type="entry name" value="CBS"/>
    <property type="match status" value="2"/>
</dbReference>
<dbReference type="eggNOG" id="COG0794">
    <property type="taxonomic scope" value="Bacteria"/>
</dbReference>
<keyword evidence="6 11" id="KW-0862">Zinc</keyword>
<dbReference type="STRING" id="706191.PANA_0832"/>
<feature type="binding site" evidence="11">
    <location>
        <position position="83"/>
    </location>
    <ligand>
        <name>Zn(2+)</name>
        <dbReference type="ChEBI" id="CHEBI:29105"/>
    </ligand>
</feature>
<dbReference type="Pfam" id="PF01380">
    <property type="entry name" value="SIS"/>
    <property type="match status" value="1"/>
</dbReference>
<feature type="site" description="Catalytically relevant" evidence="12">
    <location>
        <position position="153"/>
    </location>
</feature>
<dbReference type="Gene3D" id="3.10.580.10">
    <property type="entry name" value="CBS-domain"/>
    <property type="match status" value="1"/>
</dbReference>
<keyword evidence="17" id="KW-1185">Reference proteome</keyword>
<evidence type="ECO:0000256" key="5">
    <source>
        <dbReference type="ARBA" id="ARBA00022741"/>
    </source>
</evidence>
<dbReference type="PANTHER" id="PTHR42745">
    <property type="match status" value="1"/>
</dbReference>
<evidence type="ECO:0000259" key="14">
    <source>
        <dbReference type="PROSITE" id="PS51371"/>
    </source>
</evidence>
<dbReference type="FunFam" id="3.40.50.10490:FF:000011">
    <property type="entry name" value="Arabinose 5-phosphate isomerase"/>
    <property type="match status" value="1"/>
</dbReference>
<feature type="site" description="Catalytically relevant" evidence="12">
    <location>
        <position position="194"/>
    </location>
</feature>
<evidence type="ECO:0000256" key="2">
    <source>
        <dbReference type="ARBA" id="ARBA00011881"/>
    </source>
</evidence>
<dbReference type="SUPFAM" id="SSF54631">
    <property type="entry name" value="CBS-domain pair"/>
    <property type="match status" value="1"/>
</dbReference>
<dbReference type="InterPro" id="IPR001347">
    <property type="entry name" value="SIS_dom"/>
</dbReference>
<name>D4GKH0_PANAM</name>
<comment type="subunit">
    <text evidence="2">Homotetramer.</text>
</comment>
<dbReference type="InterPro" id="IPR046348">
    <property type="entry name" value="SIS_dom_sf"/>
</dbReference>
<evidence type="ECO:0000256" key="9">
    <source>
        <dbReference type="ARBA" id="ARBA00023235"/>
    </source>
</evidence>
<keyword evidence="3 11" id="KW-0479">Metal-binding</keyword>
<evidence type="ECO:0000313" key="17">
    <source>
        <dbReference type="Proteomes" id="UP000001702"/>
    </source>
</evidence>
<evidence type="ECO:0000256" key="8">
    <source>
        <dbReference type="ARBA" id="ARBA00023122"/>
    </source>
</evidence>
<dbReference type="InterPro" id="IPR004800">
    <property type="entry name" value="KdsD/KpsF-type"/>
</dbReference>
<evidence type="ECO:0000256" key="13">
    <source>
        <dbReference type="PROSITE-ProRule" id="PRU00703"/>
    </source>
</evidence>
<keyword evidence="9 10" id="KW-0413">Isomerase</keyword>
<dbReference type="EMBL" id="CP001875">
    <property type="protein sequence ID" value="ADD75999.1"/>
    <property type="molecule type" value="Genomic_DNA"/>
</dbReference>
<evidence type="ECO:0000256" key="6">
    <source>
        <dbReference type="ARBA" id="ARBA00022833"/>
    </source>
</evidence>
<evidence type="ECO:0000256" key="7">
    <source>
        <dbReference type="ARBA" id="ARBA00022840"/>
    </source>
</evidence>
<evidence type="ECO:0000313" key="16">
    <source>
        <dbReference type="EMBL" id="ADD75999.1"/>
    </source>
</evidence>
<comment type="similarity">
    <text evidence="1 10">Belongs to the SIS family. GutQ/KpsF subfamily.</text>
</comment>
<evidence type="ECO:0000256" key="10">
    <source>
        <dbReference type="PIRNR" id="PIRNR004692"/>
    </source>
</evidence>
<dbReference type="Gene3D" id="3.40.50.10490">
    <property type="entry name" value="Glucose-6-phosphate isomerase like protein, domain 1"/>
    <property type="match status" value="1"/>
</dbReference>
<evidence type="ECO:0000256" key="1">
    <source>
        <dbReference type="ARBA" id="ARBA00008165"/>
    </source>
</evidence>
<feature type="domain" description="CBS" evidence="14">
    <location>
        <begin position="277"/>
        <end position="325"/>
    </location>
</feature>
<keyword evidence="8 13" id="KW-0129">CBS domain</keyword>
<gene>
    <name evidence="16" type="primary">gutQ</name>
    <name evidence="16" type="ordered locus">PANA_0832</name>
</gene>
<organism evidence="16 17">
    <name type="scientific">Pantoea ananatis (strain LMG 20103)</name>
    <dbReference type="NCBI Taxonomy" id="706191"/>
    <lineage>
        <taxon>Bacteria</taxon>
        <taxon>Pseudomonadati</taxon>
        <taxon>Pseudomonadota</taxon>
        <taxon>Gammaproteobacteria</taxon>
        <taxon>Enterobacterales</taxon>
        <taxon>Erwiniaceae</taxon>
        <taxon>Pantoea</taxon>
    </lineage>
</organism>
<dbReference type="GO" id="GO:0046872">
    <property type="term" value="F:metal ion binding"/>
    <property type="evidence" value="ECO:0007669"/>
    <property type="project" value="UniProtKB-KW"/>
</dbReference>
<dbReference type="NCBIfam" id="TIGR00393">
    <property type="entry name" value="kpsF"/>
    <property type="match status" value="1"/>
</dbReference>
<dbReference type="AlphaFoldDB" id="D4GKH0"/>
<dbReference type="KEGG" id="pam:PANA_0832"/>
<keyword evidence="7" id="KW-0067">ATP-binding</keyword>
<keyword evidence="4" id="KW-0677">Repeat</keyword>
<dbReference type="HOGENOM" id="CLU_040681_13_0_6"/>
<comment type="catalytic activity">
    <reaction evidence="10">
        <text>D-arabinose 5-phosphate = D-ribulose 5-phosphate</text>
        <dbReference type="Rhea" id="RHEA:23104"/>
        <dbReference type="ChEBI" id="CHEBI:57693"/>
        <dbReference type="ChEBI" id="CHEBI:58121"/>
        <dbReference type="EC" id="5.3.1.13"/>
    </reaction>
</comment>
<reference evidence="16 17" key="1">
    <citation type="journal article" date="2010" name="J. Bacteriol.">
        <title>Genome sequence of Pantoea ananatis LMG20103, the causative agent of Eucalyptus blight and dieback.</title>
        <authorList>
            <person name="De Maayer P."/>
            <person name="Chan W.Y."/>
            <person name="Venter S.N."/>
            <person name="Toth I.K."/>
            <person name="Birch P.R."/>
            <person name="Joubert F."/>
            <person name="Coutinho T.A."/>
        </authorList>
    </citation>
    <scope>NUCLEOTIDE SEQUENCE [LARGE SCALE GENOMIC DNA]</scope>
    <source>
        <strain evidence="16 17">LMG 20103</strain>
    </source>
</reference>
<keyword evidence="5" id="KW-0547">Nucleotide-binding</keyword>
<evidence type="ECO:0000256" key="3">
    <source>
        <dbReference type="ARBA" id="ARBA00022723"/>
    </source>
</evidence>
<sequence>MSQEGRMKNNEVLLEYAREALSLEIAEAQNLFHSLDDAFINACELILQCQGKTIVSGIGKSGHIGKKIAASLASTGTPAFFVHPAEALHGDLGMITSQDVFIFISNSGSAAELQIIVPALKALNVPIIAITNVAHSFLAQQANHVLHLAVNREACPMGLAPTSSAVNTLLLGDALAMALMRSRNFNEEQFARSHPGGSLGVGLLNSVAQCMRKGERIPRVNKNASVLDAMEELTRTGMGIVIACDDDNAIEGIFTDGDLRRALLAGKKLDDRLDPLLTRPGYKLAEHLSVAAATQKLYDRRISAAPVVNQQGQLVGAINLYDLHK</sequence>
<feature type="domain" description="SIS" evidence="15">
    <location>
        <begin position="42"/>
        <end position="185"/>
    </location>
</feature>
<dbReference type="PIRSF" id="PIRSF004692">
    <property type="entry name" value="KdsD_KpsF"/>
    <property type="match status" value="1"/>
</dbReference>
<dbReference type="GO" id="GO:0019146">
    <property type="term" value="F:arabinose-5-phosphate isomerase activity"/>
    <property type="evidence" value="ECO:0007669"/>
    <property type="project" value="UniProtKB-EC"/>
</dbReference>
<dbReference type="CDD" id="cd05014">
    <property type="entry name" value="SIS_Kpsf"/>
    <property type="match status" value="1"/>
</dbReference>
<dbReference type="PROSITE" id="PS51371">
    <property type="entry name" value="CBS"/>
    <property type="match status" value="2"/>
</dbReference>
<proteinExistence type="inferred from homology"/>
<dbReference type="PANTHER" id="PTHR42745:SF2">
    <property type="entry name" value="ARABINOSE 5-PHOSPHATE ISOMERASE GUTQ"/>
    <property type="match status" value="1"/>
</dbReference>
<feature type="site" description="Catalytically relevant" evidence="12">
    <location>
        <position position="60"/>
    </location>
</feature>
<protein>
    <recommendedName>
        <fullName evidence="10">Arabinose 5-phosphate isomerase</fullName>
        <shortName evidence="10">API</shortName>
        <ecNumber evidence="10">5.3.1.13</ecNumber>
    </recommendedName>
</protein>
<dbReference type="GO" id="GO:1901135">
    <property type="term" value="P:carbohydrate derivative metabolic process"/>
    <property type="evidence" value="ECO:0007669"/>
    <property type="project" value="InterPro"/>
</dbReference>
<dbReference type="eggNOG" id="COG0517">
    <property type="taxonomic scope" value="Bacteria"/>
</dbReference>
<feature type="domain" description="CBS" evidence="14">
    <location>
        <begin position="211"/>
        <end position="269"/>
    </location>
</feature>
<dbReference type="InterPro" id="IPR046342">
    <property type="entry name" value="CBS_dom_sf"/>
</dbReference>
<evidence type="ECO:0000259" key="15">
    <source>
        <dbReference type="PROSITE" id="PS51464"/>
    </source>
</evidence>
<feature type="site" description="Catalytically relevant" evidence="12">
    <location>
        <position position="112"/>
    </location>
</feature>